<evidence type="ECO:0000256" key="1">
    <source>
        <dbReference type="SAM" id="Coils"/>
    </source>
</evidence>
<dbReference type="AlphaFoldDB" id="A0A9Q6HMI3"/>
<dbReference type="RefSeq" id="WP_073505489.1">
    <property type="nucleotide sequence ID" value="NZ_CP018199.1"/>
</dbReference>
<protein>
    <submittedName>
        <fullName evidence="2">DUF488 domain-containing protein</fullName>
    </submittedName>
</protein>
<feature type="coiled-coil region" evidence="1">
    <location>
        <begin position="64"/>
        <end position="94"/>
    </location>
</feature>
<proteinExistence type="predicted"/>
<gene>
    <name evidence="2" type="ORF">BU058_12270</name>
</gene>
<reference evidence="2 3" key="1">
    <citation type="journal article" date="2016" name="Front. Microbiol.">
        <title>Comprehensive Phylogenetic Analysis of Bovine Non-aureus Staphylococci Species Based on Whole-Genome Sequencing.</title>
        <authorList>
            <person name="Naushad S."/>
            <person name="Barkema H.W."/>
            <person name="Luby C."/>
            <person name="Condas L.A."/>
            <person name="Nobrega D.B."/>
            <person name="Carson D.A."/>
            <person name="De Buck J."/>
        </authorList>
    </citation>
    <scope>NUCLEOTIDE SEQUENCE [LARGE SCALE GENOMIC DNA]</scope>
    <source>
        <strain evidence="2 3">SNUC 1231</strain>
    </source>
</reference>
<dbReference type="EMBL" id="PZFQ01000053">
    <property type="protein sequence ID" value="PTI73998.1"/>
    <property type="molecule type" value="Genomic_DNA"/>
</dbReference>
<dbReference type="InterPro" id="IPR052552">
    <property type="entry name" value="YeaO-like"/>
</dbReference>
<dbReference type="InterPro" id="IPR007438">
    <property type="entry name" value="DUF488"/>
</dbReference>
<keyword evidence="1" id="KW-0175">Coiled coil</keyword>
<evidence type="ECO:0000313" key="3">
    <source>
        <dbReference type="Proteomes" id="UP000241960"/>
    </source>
</evidence>
<dbReference type="PANTHER" id="PTHR36849:SF1">
    <property type="entry name" value="CYTOPLASMIC PROTEIN"/>
    <property type="match status" value="1"/>
</dbReference>
<sequence>MTIYIQRIYDDTQIEGIRILVDRVWPRGISKDKANLDYWLKDIAPTSHLRKWFNHDPQLYAAFTEKYKKELRENEQQRQAFDELKSIIKQSNQDIILLFGSKDKDHNQAVVLQNSFY</sequence>
<accession>A0A9Q6HMI3</accession>
<organism evidence="2 3">
    <name type="scientific">Staphylococcus succinus</name>
    <dbReference type="NCBI Taxonomy" id="61015"/>
    <lineage>
        <taxon>Bacteria</taxon>
        <taxon>Bacillati</taxon>
        <taxon>Bacillota</taxon>
        <taxon>Bacilli</taxon>
        <taxon>Bacillales</taxon>
        <taxon>Staphylococcaceae</taxon>
        <taxon>Staphylococcus</taxon>
    </lineage>
</organism>
<dbReference type="Pfam" id="PF04343">
    <property type="entry name" value="DUF488"/>
    <property type="match status" value="1"/>
</dbReference>
<dbReference type="Proteomes" id="UP000241960">
    <property type="component" value="Unassembled WGS sequence"/>
</dbReference>
<evidence type="ECO:0000313" key="2">
    <source>
        <dbReference type="EMBL" id="PTI73998.1"/>
    </source>
</evidence>
<name>A0A9Q6HMI3_9STAP</name>
<dbReference type="PANTHER" id="PTHR36849">
    <property type="entry name" value="CYTOPLASMIC PROTEIN-RELATED"/>
    <property type="match status" value="1"/>
</dbReference>
<comment type="caution">
    <text evidence="2">The sequence shown here is derived from an EMBL/GenBank/DDBJ whole genome shotgun (WGS) entry which is preliminary data.</text>
</comment>